<evidence type="ECO:0000256" key="5">
    <source>
        <dbReference type="ARBA" id="ARBA00023242"/>
    </source>
</evidence>
<keyword evidence="3" id="KW-0238">DNA-binding</keyword>
<accession>A0A7U3Q1L0</accession>
<reference evidence="7 8" key="1">
    <citation type="journal article" date="2018" name="PLoS Genet.">
        <title>Repeat elements organise 3D genome structure and mediate transcription in the filamentous fungus Epichloe festucae.</title>
        <authorList>
            <person name="Winter D.J."/>
            <person name="Ganley A.R.D."/>
            <person name="Young C.A."/>
            <person name="Liachko I."/>
            <person name="Schardl C.L."/>
            <person name="Dupont P.Y."/>
            <person name="Berry D."/>
            <person name="Ram A."/>
            <person name="Scott B."/>
            <person name="Cox M.P."/>
        </authorList>
    </citation>
    <scope>NUCLEOTIDE SEQUENCE [LARGE SCALE GENOMIC DNA]</scope>
    <source>
        <strain evidence="7 8">Fl1</strain>
    </source>
</reference>
<dbReference type="InterPro" id="IPR051089">
    <property type="entry name" value="prtT"/>
</dbReference>
<dbReference type="GO" id="GO:0000976">
    <property type="term" value="F:transcription cis-regulatory region binding"/>
    <property type="evidence" value="ECO:0007669"/>
    <property type="project" value="TreeGrafter"/>
</dbReference>
<feature type="region of interest" description="Disordered" evidence="6">
    <location>
        <begin position="1"/>
        <end position="34"/>
    </location>
</feature>
<gene>
    <name evidence="7" type="ORF">C2857_001133</name>
</gene>
<dbReference type="CDD" id="cd12148">
    <property type="entry name" value="fungal_TF_MHR"/>
    <property type="match status" value="1"/>
</dbReference>
<feature type="compositionally biased region" description="Low complexity" evidence="6">
    <location>
        <begin position="95"/>
        <end position="106"/>
    </location>
</feature>
<protein>
    <recommendedName>
        <fullName evidence="9">Transcription factor domain-containing protein</fullName>
    </recommendedName>
</protein>
<evidence type="ECO:0000256" key="3">
    <source>
        <dbReference type="ARBA" id="ARBA00023125"/>
    </source>
</evidence>
<keyword evidence="4" id="KW-0804">Transcription</keyword>
<keyword evidence="5" id="KW-0539">Nucleus</keyword>
<evidence type="ECO:0000313" key="8">
    <source>
        <dbReference type="Proteomes" id="UP000594364"/>
    </source>
</evidence>
<dbReference type="AlphaFoldDB" id="A0A7U3Q1L0"/>
<proteinExistence type="predicted"/>
<evidence type="ECO:0000256" key="2">
    <source>
        <dbReference type="ARBA" id="ARBA00023015"/>
    </source>
</evidence>
<organism evidence="7 8">
    <name type="scientific">Epichloe festucae (strain Fl1)</name>
    <dbReference type="NCBI Taxonomy" id="877507"/>
    <lineage>
        <taxon>Eukaryota</taxon>
        <taxon>Fungi</taxon>
        <taxon>Dikarya</taxon>
        <taxon>Ascomycota</taxon>
        <taxon>Pezizomycotina</taxon>
        <taxon>Sordariomycetes</taxon>
        <taxon>Hypocreomycetidae</taxon>
        <taxon>Hypocreales</taxon>
        <taxon>Clavicipitaceae</taxon>
        <taxon>Epichloe</taxon>
    </lineage>
</organism>
<evidence type="ECO:0000256" key="6">
    <source>
        <dbReference type="SAM" id="MobiDB-lite"/>
    </source>
</evidence>
<evidence type="ECO:0000256" key="1">
    <source>
        <dbReference type="ARBA" id="ARBA00004123"/>
    </source>
</evidence>
<dbReference type="GO" id="GO:0000981">
    <property type="term" value="F:DNA-binding transcription factor activity, RNA polymerase II-specific"/>
    <property type="evidence" value="ECO:0007669"/>
    <property type="project" value="TreeGrafter"/>
</dbReference>
<dbReference type="OrthoDB" id="2341546at2759"/>
<name>A0A7U3Q1L0_EPIFF</name>
<comment type="subcellular location">
    <subcellularLocation>
        <location evidence="1">Nucleus</location>
    </subcellularLocation>
</comment>
<evidence type="ECO:0000313" key="7">
    <source>
        <dbReference type="EMBL" id="QPH16473.1"/>
    </source>
</evidence>
<evidence type="ECO:0000256" key="4">
    <source>
        <dbReference type="ARBA" id="ARBA00023163"/>
    </source>
</evidence>
<dbReference type="PANTHER" id="PTHR31845">
    <property type="entry name" value="FINGER DOMAIN PROTEIN, PUTATIVE-RELATED"/>
    <property type="match status" value="1"/>
</dbReference>
<feature type="region of interest" description="Disordered" evidence="6">
    <location>
        <begin position="87"/>
        <end position="118"/>
    </location>
</feature>
<feature type="region of interest" description="Disordered" evidence="6">
    <location>
        <begin position="46"/>
        <end position="71"/>
    </location>
</feature>
<keyword evidence="8" id="KW-1185">Reference proteome</keyword>
<keyword evidence="2" id="KW-0805">Transcription regulation</keyword>
<evidence type="ECO:0008006" key="9">
    <source>
        <dbReference type="Google" id="ProtNLM"/>
    </source>
</evidence>
<dbReference type="Proteomes" id="UP000594364">
    <property type="component" value="Chromosome 6"/>
</dbReference>
<dbReference type="GO" id="GO:0005634">
    <property type="term" value="C:nucleus"/>
    <property type="evidence" value="ECO:0007669"/>
    <property type="project" value="UniProtKB-SubCell"/>
</dbReference>
<feature type="compositionally biased region" description="Polar residues" evidence="6">
    <location>
        <begin position="1"/>
        <end position="18"/>
    </location>
</feature>
<dbReference type="PANTHER" id="PTHR31845:SF21">
    <property type="entry name" value="REGULATORY PROTEIN LEU3"/>
    <property type="match status" value="1"/>
</dbReference>
<sequence length="599" mass="65862">MSPTSSSPVADASASTPRAESGNDDRTRPRRNVAKLEQLEQELKSIKQVVRPATNGAAPRWTPPSPRAAIVSFPDHRSAPIVGIAATPQIPTPQPESSSSHPSAQSSERRSKTSPTEARILENHIVSGEDIDWYFTKYLQHFHQFVPILRKKDPDECYEANPTLFWLVIYVACRRYPRDTALFPLLADHLEKNIWTMAAAPATDFDAVHALLIICAWPMPTIRFVTDPSPTFAAMAMTAALGLGCHTGQGKNAHFLVGLRQHLHATGEEASSTWLACCMLAQRTTAAVGIPPLFIQHSDAKAKAALESPMWTDLIVMHDVQRFLNRFIMAMSTLLTAHGAVHESEIAMWETEFQSLKPLLGQHDSDMCRFCLLAAQLEVQLGYFASPPDTPVPSIKAHAVRVFNTARSIIAHSVDLESRAQFLTNAPQWVTRTNVDAASIIISILHSECSPDMSESDADLLVQQACGCVLRGSVRDADLAHRASIIMDTFWSIRHLVPSFGPRPASRPDRLAAGVTFWCLAMFRTSLKNAQSKTDKVNKALALELMQARTCPTTQTQPPAKPQPGGTLHSDPIQDIDWSMFMDDFGWAGGDDAVFMAPP</sequence>
<dbReference type="EMBL" id="CP031390">
    <property type="protein sequence ID" value="QPH16473.1"/>
    <property type="molecule type" value="Genomic_DNA"/>
</dbReference>